<proteinExistence type="predicted"/>
<name>A0A182IFS1_ANOAR</name>
<sequence length="55" mass="6399">MHLHLFALQEIGKNHGNNNYSKNKILICTVASLSLTHQLDTLWFSRKLYKLLDLC</sequence>
<dbReference type="VEuPathDB" id="VectorBase:AARA014329"/>
<evidence type="ECO:0000313" key="1">
    <source>
        <dbReference type="EnsemblMetazoa" id="AARA014329-PA"/>
    </source>
</evidence>
<dbReference type="EnsemblMetazoa" id="AARA014329-RA">
    <property type="protein sequence ID" value="AARA014329-PA"/>
    <property type="gene ID" value="AARA014329"/>
</dbReference>
<dbReference type="AlphaFoldDB" id="A0A182IFS1"/>
<evidence type="ECO:0000313" key="2">
    <source>
        <dbReference type="Proteomes" id="UP000075840"/>
    </source>
</evidence>
<accession>A0A182IFS1</accession>
<organism evidence="1 2">
    <name type="scientific">Anopheles arabiensis</name>
    <name type="common">Mosquito</name>
    <dbReference type="NCBI Taxonomy" id="7173"/>
    <lineage>
        <taxon>Eukaryota</taxon>
        <taxon>Metazoa</taxon>
        <taxon>Ecdysozoa</taxon>
        <taxon>Arthropoda</taxon>
        <taxon>Hexapoda</taxon>
        <taxon>Insecta</taxon>
        <taxon>Pterygota</taxon>
        <taxon>Neoptera</taxon>
        <taxon>Endopterygota</taxon>
        <taxon>Diptera</taxon>
        <taxon>Nematocera</taxon>
        <taxon>Culicoidea</taxon>
        <taxon>Culicidae</taxon>
        <taxon>Anophelinae</taxon>
        <taxon>Anopheles</taxon>
    </lineage>
</organism>
<dbReference type="Proteomes" id="UP000075840">
    <property type="component" value="Unassembled WGS sequence"/>
</dbReference>
<keyword evidence="2" id="KW-1185">Reference proteome</keyword>
<protein>
    <submittedName>
        <fullName evidence="1">Uncharacterized protein</fullName>
    </submittedName>
</protein>
<reference evidence="1" key="1">
    <citation type="submission" date="2022-08" db="UniProtKB">
        <authorList>
            <consortium name="EnsemblMetazoa"/>
        </authorList>
    </citation>
    <scope>IDENTIFICATION</scope>
    <source>
        <strain evidence="1">Dongola</strain>
    </source>
</reference>
<dbReference type="EMBL" id="APCN01004692">
    <property type="status" value="NOT_ANNOTATED_CDS"/>
    <property type="molecule type" value="Genomic_DNA"/>
</dbReference>